<organism evidence="2 3">
    <name type="scientific">Brassica cretica</name>
    <name type="common">Mustard</name>
    <dbReference type="NCBI Taxonomy" id="69181"/>
    <lineage>
        <taxon>Eukaryota</taxon>
        <taxon>Viridiplantae</taxon>
        <taxon>Streptophyta</taxon>
        <taxon>Embryophyta</taxon>
        <taxon>Tracheophyta</taxon>
        <taxon>Spermatophyta</taxon>
        <taxon>Magnoliopsida</taxon>
        <taxon>eudicotyledons</taxon>
        <taxon>Gunneridae</taxon>
        <taxon>Pentapetalae</taxon>
        <taxon>rosids</taxon>
        <taxon>malvids</taxon>
        <taxon>Brassicales</taxon>
        <taxon>Brassicaceae</taxon>
        <taxon>Brassiceae</taxon>
        <taxon>Brassica</taxon>
    </lineage>
</organism>
<dbReference type="Proteomes" id="UP000266723">
    <property type="component" value="Unassembled WGS sequence"/>
</dbReference>
<sequence length="70" mass="7733">MQRGLNHVVSLTRVDSSRRGNEGLRHGLDHAGWAHRAHEDGASSTGSRRMTDAGSRTHAHEDRARHDDSP</sequence>
<keyword evidence="3" id="KW-1185">Reference proteome</keyword>
<gene>
    <name evidence="2" type="ORF">DY000_02039055</name>
</gene>
<feature type="region of interest" description="Disordered" evidence="1">
    <location>
        <begin position="1"/>
        <end position="70"/>
    </location>
</feature>
<feature type="compositionally biased region" description="Basic and acidic residues" evidence="1">
    <location>
        <begin position="58"/>
        <end position="70"/>
    </location>
</feature>
<protein>
    <submittedName>
        <fullName evidence="2">Uncharacterized protein</fullName>
    </submittedName>
</protein>
<proteinExistence type="predicted"/>
<name>A0ABQ7BLZ4_BRACR</name>
<reference evidence="2 3" key="1">
    <citation type="journal article" date="2020" name="BMC Genomics">
        <title>Intraspecific diversification of the crop wild relative Brassica cretica Lam. using demographic model selection.</title>
        <authorList>
            <person name="Kioukis A."/>
            <person name="Michalopoulou V.A."/>
            <person name="Briers L."/>
            <person name="Pirintsos S."/>
            <person name="Studholme D.J."/>
            <person name="Pavlidis P."/>
            <person name="Sarris P.F."/>
        </authorList>
    </citation>
    <scope>NUCLEOTIDE SEQUENCE [LARGE SCALE GENOMIC DNA]</scope>
    <source>
        <strain evidence="3">cv. PFS-1207/04</strain>
    </source>
</reference>
<evidence type="ECO:0000256" key="1">
    <source>
        <dbReference type="SAM" id="MobiDB-lite"/>
    </source>
</evidence>
<feature type="compositionally biased region" description="Basic and acidic residues" evidence="1">
    <location>
        <begin position="15"/>
        <end position="29"/>
    </location>
</feature>
<comment type="caution">
    <text evidence="2">The sequence shown here is derived from an EMBL/GenBank/DDBJ whole genome shotgun (WGS) entry which is preliminary data.</text>
</comment>
<dbReference type="EMBL" id="QGKV02001507">
    <property type="protein sequence ID" value="KAF3533303.1"/>
    <property type="molecule type" value="Genomic_DNA"/>
</dbReference>
<accession>A0ABQ7BLZ4</accession>
<evidence type="ECO:0000313" key="3">
    <source>
        <dbReference type="Proteomes" id="UP000266723"/>
    </source>
</evidence>
<evidence type="ECO:0000313" key="2">
    <source>
        <dbReference type="EMBL" id="KAF3533303.1"/>
    </source>
</evidence>